<dbReference type="PANTHER" id="PTHR12992">
    <property type="entry name" value="NUDIX HYDROLASE"/>
    <property type="match status" value="1"/>
</dbReference>
<keyword evidence="7" id="KW-0464">Manganese</keyword>
<evidence type="ECO:0000256" key="6">
    <source>
        <dbReference type="ARBA" id="ARBA00022842"/>
    </source>
</evidence>
<keyword evidence="6" id="KW-0460">Magnesium</keyword>
<evidence type="ECO:0000256" key="4">
    <source>
        <dbReference type="ARBA" id="ARBA00022723"/>
    </source>
</evidence>
<evidence type="ECO:0000256" key="5">
    <source>
        <dbReference type="ARBA" id="ARBA00022801"/>
    </source>
</evidence>
<keyword evidence="4" id="KW-0479">Metal-binding</keyword>
<proteinExistence type="inferred from homology"/>
<comment type="cofactor">
    <cofactor evidence="2">
        <name>Mg(2+)</name>
        <dbReference type="ChEBI" id="CHEBI:18420"/>
    </cofactor>
</comment>
<dbReference type="InterPro" id="IPR020084">
    <property type="entry name" value="NUDIX_hydrolase_CS"/>
</dbReference>
<name>A0ABX7Y6V4_9ACTN</name>
<feature type="domain" description="Nudix hydrolase" evidence="8">
    <location>
        <begin position="35"/>
        <end position="166"/>
    </location>
</feature>
<dbReference type="Proteomes" id="UP000678513">
    <property type="component" value="Chromosome"/>
</dbReference>
<evidence type="ECO:0000313" key="10">
    <source>
        <dbReference type="Proteomes" id="UP000678513"/>
    </source>
</evidence>
<dbReference type="InterPro" id="IPR045121">
    <property type="entry name" value="CoAse"/>
</dbReference>
<comment type="similarity">
    <text evidence="3">Belongs to the Nudix hydrolase family. PCD1 subfamily.</text>
</comment>
<sequence length="213" mass="22409">MTAAGQGDRLAGLSAALRDGTAGPLGQFGRAPADARQAAVLILLTDETDPAVLFTERAEGLRSHAGQISFPGGGAEPGETPAGTALREAQEEVGLEAGLVTVLGQLPAAWVPVSGYEVTPVVATWPEALPLAPVDRREVADVLQLRVSQLSAPESRVTAVLPSGYSGPGFQVADWFIWGMTAHLLDVTLRVAGWERSWDQGRQIPVPGRFLRD</sequence>
<dbReference type="PROSITE" id="PS00893">
    <property type="entry name" value="NUDIX_BOX"/>
    <property type="match status" value="1"/>
</dbReference>
<evidence type="ECO:0000256" key="3">
    <source>
        <dbReference type="ARBA" id="ARBA00006506"/>
    </source>
</evidence>
<keyword evidence="5" id="KW-0378">Hydrolase</keyword>
<keyword evidence="10" id="KW-1185">Reference proteome</keyword>
<accession>A0ABX7Y6V4</accession>
<dbReference type="InterPro" id="IPR000059">
    <property type="entry name" value="NUDIX_hydrolase_NudL_CS"/>
</dbReference>
<protein>
    <submittedName>
        <fullName evidence="9">CoA pyrophosphatase</fullName>
    </submittedName>
</protein>
<dbReference type="InterPro" id="IPR015797">
    <property type="entry name" value="NUDIX_hydrolase-like_dom_sf"/>
</dbReference>
<dbReference type="CDD" id="cd03426">
    <property type="entry name" value="NUDIX_CoAse_Nudt7"/>
    <property type="match status" value="1"/>
</dbReference>
<dbReference type="InterPro" id="IPR000086">
    <property type="entry name" value="NUDIX_hydrolase_dom"/>
</dbReference>
<evidence type="ECO:0000256" key="7">
    <source>
        <dbReference type="ARBA" id="ARBA00023211"/>
    </source>
</evidence>
<dbReference type="PANTHER" id="PTHR12992:SF11">
    <property type="entry name" value="MITOCHONDRIAL COENZYME A DIPHOSPHATASE NUDT8"/>
    <property type="match status" value="1"/>
</dbReference>
<dbReference type="Pfam" id="PF00293">
    <property type="entry name" value="NUDIX"/>
    <property type="match status" value="1"/>
</dbReference>
<gene>
    <name evidence="9" type="ORF">J5A65_02290</name>
</gene>
<dbReference type="RefSeq" id="WP_212324777.1">
    <property type="nucleotide sequence ID" value="NZ_AP024463.1"/>
</dbReference>
<dbReference type="SUPFAM" id="SSF55811">
    <property type="entry name" value="Nudix"/>
    <property type="match status" value="1"/>
</dbReference>
<evidence type="ECO:0000256" key="1">
    <source>
        <dbReference type="ARBA" id="ARBA00001936"/>
    </source>
</evidence>
<comment type="cofactor">
    <cofactor evidence="1">
        <name>Mn(2+)</name>
        <dbReference type="ChEBI" id="CHEBI:29035"/>
    </cofactor>
</comment>
<dbReference type="PROSITE" id="PS01293">
    <property type="entry name" value="NUDIX_COA"/>
    <property type="match status" value="1"/>
</dbReference>
<organism evidence="9 10">
    <name type="scientific">Arachnia rubra</name>
    <dbReference type="NCBI Taxonomy" id="1547448"/>
    <lineage>
        <taxon>Bacteria</taxon>
        <taxon>Bacillati</taxon>
        <taxon>Actinomycetota</taxon>
        <taxon>Actinomycetes</taxon>
        <taxon>Propionibacteriales</taxon>
        <taxon>Propionibacteriaceae</taxon>
        <taxon>Arachnia</taxon>
    </lineage>
</organism>
<evidence type="ECO:0000259" key="8">
    <source>
        <dbReference type="PROSITE" id="PS51462"/>
    </source>
</evidence>
<dbReference type="Gene3D" id="3.90.79.10">
    <property type="entry name" value="Nucleoside Triphosphate Pyrophosphohydrolase"/>
    <property type="match status" value="1"/>
</dbReference>
<evidence type="ECO:0000256" key="2">
    <source>
        <dbReference type="ARBA" id="ARBA00001946"/>
    </source>
</evidence>
<dbReference type="EMBL" id="CP072384">
    <property type="protein sequence ID" value="QUC08599.1"/>
    <property type="molecule type" value="Genomic_DNA"/>
</dbReference>
<reference evidence="9 10" key="1">
    <citation type="submission" date="2021-03" db="EMBL/GenBank/DDBJ databases">
        <title>Human Oral Microbial Genomes.</title>
        <authorList>
            <person name="Johnston C.D."/>
            <person name="Chen T."/>
            <person name="Dewhirst F.E."/>
        </authorList>
    </citation>
    <scope>NUCLEOTIDE SEQUENCE [LARGE SCALE GENOMIC DNA]</scope>
    <source>
        <strain evidence="9 10">DSMZ 100122</strain>
    </source>
</reference>
<evidence type="ECO:0000313" key="9">
    <source>
        <dbReference type="EMBL" id="QUC08599.1"/>
    </source>
</evidence>
<dbReference type="PROSITE" id="PS51462">
    <property type="entry name" value="NUDIX"/>
    <property type="match status" value="1"/>
</dbReference>